<proteinExistence type="predicted"/>
<dbReference type="SUPFAM" id="SSF46894">
    <property type="entry name" value="C-terminal effector domain of the bipartite response regulators"/>
    <property type="match status" value="1"/>
</dbReference>
<keyword evidence="1" id="KW-0805">Transcription regulation</keyword>
<dbReference type="InterPro" id="IPR036388">
    <property type="entry name" value="WH-like_DNA-bd_sf"/>
</dbReference>
<evidence type="ECO:0000259" key="4">
    <source>
        <dbReference type="PROSITE" id="PS50043"/>
    </source>
</evidence>
<dbReference type="Gene3D" id="1.10.10.10">
    <property type="entry name" value="Winged helix-like DNA-binding domain superfamily/Winged helix DNA-binding domain"/>
    <property type="match status" value="1"/>
</dbReference>
<dbReference type="PROSITE" id="PS50043">
    <property type="entry name" value="HTH_LUXR_2"/>
    <property type="match status" value="1"/>
</dbReference>
<dbReference type="GO" id="GO:0006355">
    <property type="term" value="P:regulation of DNA-templated transcription"/>
    <property type="evidence" value="ECO:0007669"/>
    <property type="project" value="InterPro"/>
</dbReference>
<evidence type="ECO:0000256" key="3">
    <source>
        <dbReference type="ARBA" id="ARBA00023163"/>
    </source>
</evidence>
<accession>A0AA37P4K4</accession>
<gene>
    <name evidence="5" type="ORF">CE91St16_34510</name>
</gene>
<dbReference type="Proteomes" id="UP001055105">
    <property type="component" value="Unassembled WGS sequence"/>
</dbReference>
<protein>
    <submittedName>
        <fullName evidence="5">Helix-turn-helix transcriptional regulator</fullName>
    </submittedName>
</protein>
<reference evidence="5" key="1">
    <citation type="submission" date="2022-01" db="EMBL/GenBank/DDBJ databases">
        <title>Novel bile acid biosynthetic pathways are enriched in the microbiome of centenarians.</title>
        <authorList>
            <person name="Sato Y."/>
            <person name="Atarashi K."/>
            <person name="Plichta R.D."/>
            <person name="Arai Y."/>
            <person name="Sasajima S."/>
            <person name="Kearney M.S."/>
            <person name="Suda W."/>
            <person name="Takeshita K."/>
            <person name="Sasaki T."/>
            <person name="Okamoto S."/>
            <person name="Skelly N.A."/>
            <person name="Okamura Y."/>
            <person name="Vlamakis H."/>
            <person name="Li Y."/>
            <person name="Tanoue T."/>
            <person name="Takei H."/>
            <person name="Nittono H."/>
            <person name="Narushima S."/>
            <person name="Irie J."/>
            <person name="Itoh H."/>
            <person name="Moriya K."/>
            <person name="Sugiura Y."/>
            <person name="Suematsu M."/>
            <person name="Moritoki N."/>
            <person name="Shibata S."/>
            <person name="Littman R.D."/>
            <person name="Fischbach A.M."/>
            <person name="Uwamino Y."/>
            <person name="Inoue T."/>
            <person name="Honda A."/>
            <person name="Hattori M."/>
            <person name="Murai T."/>
            <person name="Xavier J.R."/>
            <person name="Hirose N."/>
            <person name="Honda K."/>
        </authorList>
    </citation>
    <scope>NUCLEOTIDE SEQUENCE</scope>
    <source>
        <strain evidence="5">CE91-St16</strain>
    </source>
</reference>
<dbReference type="SMART" id="SM00421">
    <property type="entry name" value="HTH_LUXR"/>
    <property type="match status" value="1"/>
</dbReference>
<organism evidence="5 6">
    <name type="scientific">Alistipes finegoldii</name>
    <dbReference type="NCBI Taxonomy" id="214856"/>
    <lineage>
        <taxon>Bacteria</taxon>
        <taxon>Pseudomonadati</taxon>
        <taxon>Bacteroidota</taxon>
        <taxon>Bacteroidia</taxon>
        <taxon>Bacteroidales</taxon>
        <taxon>Rikenellaceae</taxon>
        <taxon>Alistipes</taxon>
    </lineage>
</organism>
<dbReference type="PRINTS" id="PR00038">
    <property type="entry name" value="HTHLUXR"/>
</dbReference>
<dbReference type="InterPro" id="IPR016032">
    <property type="entry name" value="Sig_transdc_resp-reg_C-effctor"/>
</dbReference>
<dbReference type="EMBL" id="BQOL01000003">
    <property type="protein sequence ID" value="GKI20543.1"/>
    <property type="molecule type" value="Genomic_DNA"/>
</dbReference>
<name>A0AA37P4K4_9BACT</name>
<dbReference type="PANTHER" id="PTHR44688:SF16">
    <property type="entry name" value="DNA-BINDING TRANSCRIPTIONAL ACTIVATOR DEVR_DOSR"/>
    <property type="match status" value="1"/>
</dbReference>
<dbReference type="InterPro" id="IPR000792">
    <property type="entry name" value="Tscrpt_reg_LuxR_C"/>
</dbReference>
<evidence type="ECO:0000313" key="6">
    <source>
        <dbReference type="Proteomes" id="UP001055105"/>
    </source>
</evidence>
<sequence length="201" mass="22014">MKALKLAVAEPSAILRYGIVALLRRMPAANVDILEIGDISQLAAQLSRHRPDVLIVNPASLGLCTPPQLRAQTGCEGMRCVALQLAMTDAVTLGAYDEVLSIYDSEDCVRRKIVQPADEAPRGERQEPLSVREREIVVCIVKGMSNKQIADTLCISTHTVITHRRNIVAKLQIHSPAGLTIYAIVNKLVDLSEIRDTITEI</sequence>
<evidence type="ECO:0000256" key="2">
    <source>
        <dbReference type="ARBA" id="ARBA00023125"/>
    </source>
</evidence>
<dbReference type="PANTHER" id="PTHR44688">
    <property type="entry name" value="DNA-BINDING TRANSCRIPTIONAL ACTIVATOR DEVR_DOSR"/>
    <property type="match status" value="1"/>
</dbReference>
<feature type="domain" description="HTH luxR-type" evidence="4">
    <location>
        <begin position="122"/>
        <end position="187"/>
    </location>
</feature>
<dbReference type="RefSeq" id="WP_244077209.1">
    <property type="nucleotide sequence ID" value="NZ_AP025581.1"/>
</dbReference>
<keyword evidence="3" id="KW-0804">Transcription</keyword>
<evidence type="ECO:0000313" key="5">
    <source>
        <dbReference type="EMBL" id="GKI20543.1"/>
    </source>
</evidence>
<dbReference type="GO" id="GO:0003677">
    <property type="term" value="F:DNA binding"/>
    <property type="evidence" value="ECO:0007669"/>
    <property type="project" value="UniProtKB-KW"/>
</dbReference>
<dbReference type="AlphaFoldDB" id="A0AA37P4K4"/>
<dbReference type="PROSITE" id="PS00622">
    <property type="entry name" value="HTH_LUXR_1"/>
    <property type="match status" value="1"/>
</dbReference>
<keyword evidence="2" id="KW-0238">DNA-binding</keyword>
<comment type="caution">
    <text evidence="5">The sequence shown here is derived from an EMBL/GenBank/DDBJ whole genome shotgun (WGS) entry which is preliminary data.</text>
</comment>
<evidence type="ECO:0000256" key="1">
    <source>
        <dbReference type="ARBA" id="ARBA00023015"/>
    </source>
</evidence>
<dbReference type="CDD" id="cd06170">
    <property type="entry name" value="LuxR_C_like"/>
    <property type="match status" value="1"/>
</dbReference>
<dbReference type="Pfam" id="PF00196">
    <property type="entry name" value="GerE"/>
    <property type="match status" value="1"/>
</dbReference>